<evidence type="ECO:0000259" key="2">
    <source>
        <dbReference type="Pfam" id="PF13349"/>
    </source>
</evidence>
<name>A0A921KFW9_SPOPS</name>
<dbReference type="Gene3D" id="2.160.20.120">
    <property type="match status" value="1"/>
</dbReference>
<keyword evidence="1" id="KW-1133">Transmembrane helix</keyword>
<gene>
    <name evidence="3" type="ORF">K8V56_21185</name>
</gene>
<feature type="transmembrane region" description="Helical" evidence="1">
    <location>
        <begin position="7"/>
        <end position="26"/>
    </location>
</feature>
<reference evidence="3" key="2">
    <citation type="submission" date="2021-09" db="EMBL/GenBank/DDBJ databases">
        <authorList>
            <person name="Gilroy R."/>
        </authorList>
    </citation>
    <scope>NUCLEOTIDE SEQUENCE</scope>
    <source>
        <strain evidence="3">CHK171-7178</strain>
    </source>
</reference>
<evidence type="ECO:0000313" key="3">
    <source>
        <dbReference type="EMBL" id="HJF34286.1"/>
    </source>
</evidence>
<reference evidence="3" key="1">
    <citation type="journal article" date="2021" name="PeerJ">
        <title>Extensive microbial diversity within the chicken gut microbiome revealed by metagenomics and culture.</title>
        <authorList>
            <person name="Gilroy R."/>
            <person name="Ravi A."/>
            <person name="Getino M."/>
            <person name="Pursley I."/>
            <person name="Horton D.L."/>
            <person name="Alikhan N.F."/>
            <person name="Baker D."/>
            <person name="Gharbi K."/>
            <person name="Hall N."/>
            <person name="Watson M."/>
            <person name="Adriaenssens E.M."/>
            <person name="Foster-Nyarko E."/>
            <person name="Jarju S."/>
            <person name="Secka A."/>
            <person name="Antonio M."/>
            <person name="Oren A."/>
            <person name="Chaudhuri R.R."/>
            <person name="La Ragione R."/>
            <person name="Hildebrand F."/>
            <person name="Pallen M.J."/>
        </authorList>
    </citation>
    <scope>NUCLEOTIDE SEQUENCE</scope>
    <source>
        <strain evidence="3">CHK171-7178</strain>
    </source>
</reference>
<dbReference type="Proteomes" id="UP000698173">
    <property type="component" value="Unassembled WGS sequence"/>
</dbReference>
<dbReference type="InterPro" id="IPR025164">
    <property type="entry name" value="Toastrack_DUF4097"/>
</dbReference>
<evidence type="ECO:0000313" key="4">
    <source>
        <dbReference type="Proteomes" id="UP000698173"/>
    </source>
</evidence>
<protein>
    <submittedName>
        <fullName evidence="3">DUF4097 domain-containing protein</fullName>
    </submittedName>
</protein>
<organism evidence="3 4">
    <name type="scientific">Sporosarcina psychrophila</name>
    <name type="common">Bacillus psychrophilus</name>
    <dbReference type="NCBI Taxonomy" id="1476"/>
    <lineage>
        <taxon>Bacteria</taxon>
        <taxon>Bacillati</taxon>
        <taxon>Bacillota</taxon>
        <taxon>Bacilli</taxon>
        <taxon>Bacillales</taxon>
        <taxon>Caryophanaceae</taxon>
        <taxon>Sporosarcina</taxon>
    </lineage>
</organism>
<feature type="domain" description="DUF4097" evidence="2">
    <location>
        <begin position="46"/>
        <end position="179"/>
    </location>
</feature>
<dbReference type="Pfam" id="PF13349">
    <property type="entry name" value="DUF4097"/>
    <property type="match status" value="1"/>
</dbReference>
<dbReference type="EMBL" id="DYWT01000318">
    <property type="protein sequence ID" value="HJF34286.1"/>
    <property type="molecule type" value="Genomic_DNA"/>
</dbReference>
<accession>A0A921KFW9</accession>
<evidence type="ECO:0000256" key="1">
    <source>
        <dbReference type="SAM" id="Phobius"/>
    </source>
</evidence>
<keyword evidence="1" id="KW-0472">Membrane</keyword>
<dbReference type="AlphaFoldDB" id="A0A921KFW9"/>
<keyword evidence="1" id="KW-0812">Transmembrane</keyword>
<comment type="caution">
    <text evidence="3">The sequence shown here is derived from an EMBL/GenBank/DDBJ whole genome shotgun (WGS) entry which is preliminary data.</text>
</comment>
<proteinExistence type="predicted"/>
<sequence>MIFKNKLVIIGVLFLIVIGGITLIFTPKDLLVKNAKKIVVDDSSFTTIEILADNATVEIVPTNDSVTTVEYSGKTKKKSKFTFKADVKGDTLAIQFKEKRRSFINFGFSSFNLKLLVKVPEKQYDKLQAETDNGQIKVESIQVKDIALETDNGTIDMKNVDAITVNLQTDNGKIHLESVAGQITGKTDNGGISLVTNHLDRPIELTTDNGEIEVQTEKEPTNATIDVKTDNGKINVFGSENKQTTFGNGKHLIKLRTDNGRITITK</sequence>